<proteinExistence type="predicted"/>
<dbReference type="PANTHER" id="PTHR36456">
    <property type="entry name" value="UPF0232 PROTEIN SCO3875"/>
    <property type="match status" value="1"/>
</dbReference>
<organism evidence="1 2">
    <name type="scientific">Segatella oris</name>
    <dbReference type="NCBI Taxonomy" id="28135"/>
    <lineage>
        <taxon>Bacteria</taxon>
        <taxon>Pseudomonadati</taxon>
        <taxon>Bacteroidota</taxon>
        <taxon>Bacteroidia</taxon>
        <taxon>Bacteroidales</taxon>
        <taxon>Prevotellaceae</taxon>
        <taxon>Segatella</taxon>
    </lineage>
</organism>
<evidence type="ECO:0000313" key="1">
    <source>
        <dbReference type="EMBL" id="VEH16014.1"/>
    </source>
</evidence>
<dbReference type="EMBL" id="LR134384">
    <property type="protein sequence ID" value="VEH16014.1"/>
    <property type="molecule type" value="Genomic_DNA"/>
</dbReference>
<sequence>MFKRDVKSLADILQTVLRKEGFETPLLQKRLIESWDAVVGPTVARYTGDKFIKNQTLFIKILNPALRQDLSMMRQKLVQRLNSQVGSFIISDIKFY</sequence>
<dbReference type="InterPro" id="IPR007922">
    <property type="entry name" value="DciA-like"/>
</dbReference>
<gene>
    <name evidence="1" type="ORF">NCTC13071_02031</name>
</gene>
<reference evidence="1 2" key="1">
    <citation type="submission" date="2018-12" db="EMBL/GenBank/DDBJ databases">
        <authorList>
            <consortium name="Pathogen Informatics"/>
        </authorList>
    </citation>
    <scope>NUCLEOTIDE SEQUENCE [LARGE SCALE GENOMIC DNA]</scope>
    <source>
        <strain evidence="1 2">NCTC13071</strain>
    </source>
</reference>
<protein>
    <submittedName>
        <fullName evidence="1">Zn-ribbon-containing, possibly RNA-binding protein and truncated derivatives</fullName>
    </submittedName>
</protein>
<dbReference type="GeneID" id="85012809"/>
<name>A0A3S4TC94_9BACT</name>
<dbReference type="PANTHER" id="PTHR36456:SF1">
    <property type="entry name" value="UPF0232 PROTEIN SCO3875"/>
    <property type="match status" value="1"/>
</dbReference>
<accession>A0A3S4TC94</accession>
<dbReference type="Pfam" id="PF05258">
    <property type="entry name" value="DciA"/>
    <property type="match status" value="1"/>
</dbReference>
<dbReference type="Proteomes" id="UP000274578">
    <property type="component" value="Chromosome 1"/>
</dbReference>
<dbReference type="AlphaFoldDB" id="A0A3S4TC94"/>
<dbReference type="KEGG" id="poc:NCTC13071_02031"/>
<evidence type="ECO:0000313" key="2">
    <source>
        <dbReference type="Proteomes" id="UP000274578"/>
    </source>
</evidence>
<dbReference type="RefSeq" id="WP_018920915.1">
    <property type="nucleotide sequence ID" value="NZ_LR134384.1"/>
</dbReference>